<reference evidence="3" key="1">
    <citation type="submission" date="2023-01" db="EMBL/GenBank/DDBJ databases">
        <title>Key to firefly adult light organ development and bioluminescence: homeobox transcription factors regulate luciferase expression and transportation to peroxisome.</title>
        <authorList>
            <person name="Fu X."/>
        </authorList>
    </citation>
    <scope>NUCLEOTIDE SEQUENCE [LARGE SCALE GENOMIC DNA]</scope>
</reference>
<gene>
    <name evidence="2" type="ORF">RN001_015557</name>
</gene>
<name>A0AAN7QCP7_9COLE</name>
<evidence type="ECO:0008006" key="4">
    <source>
        <dbReference type="Google" id="ProtNLM"/>
    </source>
</evidence>
<feature type="signal peptide" evidence="1">
    <location>
        <begin position="1"/>
        <end position="25"/>
    </location>
</feature>
<evidence type="ECO:0000313" key="2">
    <source>
        <dbReference type="EMBL" id="KAK4873528.1"/>
    </source>
</evidence>
<accession>A0AAN7QCP7</accession>
<dbReference type="PANTHER" id="PTHR39945:SF1">
    <property type="entry name" value="FI14129P"/>
    <property type="match status" value="1"/>
</dbReference>
<feature type="chain" id="PRO_5042888477" description="Secreted protein" evidence="1">
    <location>
        <begin position="26"/>
        <end position="88"/>
    </location>
</feature>
<evidence type="ECO:0000313" key="3">
    <source>
        <dbReference type="Proteomes" id="UP001353858"/>
    </source>
</evidence>
<proteinExistence type="predicted"/>
<keyword evidence="1" id="KW-0732">Signal</keyword>
<sequence>MIQNVKIVVAISLVVIFTIVQQIAARPKANAFQNSLDTITGCHIDSKLQDTCQRCAKQTKSNVVYPMCCSNEDDVFVWCQRYIGYGIH</sequence>
<protein>
    <recommendedName>
        <fullName evidence="4">Secreted protein</fullName>
    </recommendedName>
</protein>
<evidence type="ECO:0000256" key="1">
    <source>
        <dbReference type="SAM" id="SignalP"/>
    </source>
</evidence>
<keyword evidence="3" id="KW-1185">Reference proteome</keyword>
<dbReference type="AlphaFoldDB" id="A0AAN7QCP7"/>
<dbReference type="PANTHER" id="PTHR39945">
    <property type="entry name" value="FI14129P"/>
    <property type="match status" value="1"/>
</dbReference>
<comment type="caution">
    <text evidence="2">The sequence shown here is derived from an EMBL/GenBank/DDBJ whole genome shotgun (WGS) entry which is preliminary data.</text>
</comment>
<dbReference type="Proteomes" id="UP001353858">
    <property type="component" value="Unassembled WGS sequence"/>
</dbReference>
<organism evidence="2 3">
    <name type="scientific">Aquatica leii</name>
    <dbReference type="NCBI Taxonomy" id="1421715"/>
    <lineage>
        <taxon>Eukaryota</taxon>
        <taxon>Metazoa</taxon>
        <taxon>Ecdysozoa</taxon>
        <taxon>Arthropoda</taxon>
        <taxon>Hexapoda</taxon>
        <taxon>Insecta</taxon>
        <taxon>Pterygota</taxon>
        <taxon>Neoptera</taxon>
        <taxon>Endopterygota</taxon>
        <taxon>Coleoptera</taxon>
        <taxon>Polyphaga</taxon>
        <taxon>Elateriformia</taxon>
        <taxon>Elateroidea</taxon>
        <taxon>Lampyridae</taxon>
        <taxon>Luciolinae</taxon>
        <taxon>Aquatica</taxon>
    </lineage>
</organism>
<dbReference type="EMBL" id="JARPUR010000007">
    <property type="protein sequence ID" value="KAK4873528.1"/>
    <property type="molecule type" value="Genomic_DNA"/>
</dbReference>